<dbReference type="AlphaFoldDB" id="A0A2N9ELD1"/>
<name>A0A2N9ELD1_FAGSY</name>
<evidence type="ECO:0000313" key="2">
    <source>
        <dbReference type="EMBL" id="SPC75585.1"/>
    </source>
</evidence>
<feature type="transmembrane region" description="Helical" evidence="1">
    <location>
        <begin position="99"/>
        <end position="117"/>
    </location>
</feature>
<keyword evidence="1" id="KW-0472">Membrane</keyword>
<gene>
    <name evidence="3" type="ORF">FSB_LOCUS26465</name>
    <name evidence="2" type="ORF">FSB_LOCUS3467</name>
    <name evidence="4" type="ORF">FSB_LOCUS56386</name>
</gene>
<sequence length="126" mass="14139">MVAAMEESQTQMESLDLETEFLLSKKQTVWPASSSSTVLDDPLLLLLLRLIWVTSNLLSTKQNPYSKPTKQPLNTKTLASTPSLIFRSHLSRRAALSSVTWYLSLSLFLYVCICLVAEKTSESEVK</sequence>
<organism evidence="2">
    <name type="scientific">Fagus sylvatica</name>
    <name type="common">Beechnut</name>
    <dbReference type="NCBI Taxonomy" id="28930"/>
    <lineage>
        <taxon>Eukaryota</taxon>
        <taxon>Viridiplantae</taxon>
        <taxon>Streptophyta</taxon>
        <taxon>Embryophyta</taxon>
        <taxon>Tracheophyta</taxon>
        <taxon>Spermatophyta</taxon>
        <taxon>Magnoliopsida</taxon>
        <taxon>eudicotyledons</taxon>
        <taxon>Gunneridae</taxon>
        <taxon>Pentapetalae</taxon>
        <taxon>rosids</taxon>
        <taxon>fabids</taxon>
        <taxon>Fagales</taxon>
        <taxon>Fagaceae</taxon>
        <taxon>Fagus</taxon>
    </lineage>
</organism>
<dbReference type="EMBL" id="OIVN01001885">
    <property type="protein sequence ID" value="SPC98583.1"/>
    <property type="molecule type" value="Genomic_DNA"/>
</dbReference>
<dbReference type="EMBL" id="OIVN01000169">
    <property type="protein sequence ID" value="SPC75585.1"/>
    <property type="molecule type" value="Genomic_DNA"/>
</dbReference>
<keyword evidence="1" id="KW-0812">Transmembrane</keyword>
<evidence type="ECO:0000313" key="4">
    <source>
        <dbReference type="EMBL" id="SPD28504.1"/>
    </source>
</evidence>
<reference evidence="2" key="1">
    <citation type="submission" date="2018-02" db="EMBL/GenBank/DDBJ databases">
        <authorList>
            <person name="Cohen D.B."/>
            <person name="Kent A.D."/>
        </authorList>
    </citation>
    <scope>NUCLEOTIDE SEQUENCE</scope>
</reference>
<protein>
    <submittedName>
        <fullName evidence="2">Uncharacterized protein</fullName>
    </submittedName>
</protein>
<proteinExistence type="predicted"/>
<dbReference type="EMBL" id="OIVN01006234">
    <property type="protein sequence ID" value="SPD28504.1"/>
    <property type="molecule type" value="Genomic_DNA"/>
</dbReference>
<evidence type="ECO:0000313" key="3">
    <source>
        <dbReference type="EMBL" id="SPC98583.1"/>
    </source>
</evidence>
<accession>A0A2N9ELD1</accession>
<evidence type="ECO:0000256" key="1">
    <source>
        <dbReference type="SAM" id="Phobius"/>
    </source>
</evidence>
<keyword evidence="1" id="KW-1133">Transmembrane helix</keyword>